<gene>
    <name evidence="2" type="ORF">NKE59_03580</name>
</gene>
<sequence>MPSNDLCFLGACEQEQLIRSKKISVTQLITAHLDQVERFNPKLNAIVTLTAESALQAAKEADAQLARQDAIGALHGLPVAHKDLFLTKGVKTTFGSPIYKDNIPQVDSLPVERQKNAGAISLGKTNTPEFGAGSQTFNTLFGATLNPYDLTKTCGGSSGGGAVALAAGMVALADGTDLAGSLRNPANFCNLVGMRPSVGRVPTWPEQLGWYTMSVAGPMARSVEDLALMMSVLSGPDDRSPIAIDTPGAIFASPLQRNFKGCKVAYSEDLGGLPLEPEVRTVMRAAREVFERLGCEVVDAEIDLSEAGEIFMLWRAWRTELRIAPLLASHKDQLKDTVIWNAEQGLDLTGPQLARAEAKRTEIYHRMREFMNTYEFFILPVNQVVPFSVDLDYPREINGVKMNTYIDWQKTAYFISAMGNPAISVPAGFTDSGLPVGVQIVGGHRQDLAVLQMAYAFEQATQFGLKRPSICTVA</sequence>
<proteinExistence type="predicted"/>
<dbReference type="EMBL" id="CP099959">
    <property type="protein sequence ID" value="XCC58382.1"/>
    <property type="molecule type" value="Genomic_DNA"/>
</dbReference>
<dbReference type="PANTHER" id="PTHR11895">
    <property type="entry name" value="TRANSAMIDASE"/>
    <property type="match status" value="1"/>
</dbReference>
<name>A0AAU8A587_9BURK</name>
<dbReference type="AlphaFoldDB" id="A0AAU8A587"/>
<protein>
    <submittedName>
        <fullName evidence="2">Amidase</fullName>
    </submittedName>
</protein>
<dbReference type="InterPro" id="IPR000120">
    <property type="entry name" value="Amidase"/>
</dbReference>
<dbReference type="InterPro" id="IPR020556">
    <property type="entry name" value="Amidase_CS"/>
</dbReference>
<dbReference type="RefSeq" id="WP_353439609.1">
    <property type="nucleotide sequence ID" value="NZ_CP099959.1"/>
</dbReference>
<dbReference type="Gene3D" id="3.90.1300.10">
    <property type="entry name" value="Amidase signature (AS) domain"/>
    <property type="match status" value="1"/>
</dbReference>
<dbReference type="SUPFAM" id="SSF75304">
    <property type="entry name" value="Amidase signature (AS) enzymes"/>
    <property type="match status" value="1"/>
</dbReference>
<dbReference type="NCBIfam" id="NF005686">
    <property type="entry name" value="PRK07486.1"/>
    <property type="match status" value="1"/>
</dbReference>
<dbReference type="PANTHER" id="PTHR11895:SF76">
    <property type="entry name" value="INDOLEACETAMIDE HYDROLASE"/>
    <property type="match status" value="1"/>
</dbReference>
<organism evidence="2">
    <name type="scientific">Polynucleobacter sp. UK-FUSCHL-C3</name>
    <dbReference type="NCBI Taxonomy" id="2955208"/>
    <lineage>
        <taxon>Bacteria</taxon>
        <taxon>Pseudomonadati</taxon>
        <taxon>Pseudomonadota</taxon>
        <taxon>Betaproteobacteria</taxon>
        <taxon>Burkholderiales</taxon>
        <taxon>Burkholderiaceae</taxon>
        <taxon>Polynucleobacter</taxon>
    </lineage>
</organism>
<reference evidence="2" key="1">
    <citation type="submission" date="2022-06" db="EMBL/GenBank/DDBJ databases">
        <title>New Polynucleobacter species.</title>
        <authorList>
            <person name="Hahn M.W."/>
        </authorList>
    </citation>
    <scope>NUCLEOTIDE SEQUENCE</scope>
    <source>
        <strain evidence="2">UK-FUSCHL-C3</strain>
    </source>
</reference>
<dbReference type="Pfam" id="PF01425">
    <property type="entry name" value="Amidase"/>
    <property type="match status" value="1"/>
</dbReference>
<dbReference type="InterPro" id="IPR036928">
    <property type="entry name" value="AS_sf"/>
</dbReference>
<dbReference type="GO" id="GO:0003824">
    <property type="term" value="F:catalytic activity"/>
    <property type="evidence" value="ECO:0007669"/>
    <property type="project" value="InterPro"/>
</dbReference>
<feature type="domain" description="Amidase" evidence="1">
    <location>
        <begin position="28"/>
        <end position="451"/>
    </location>
</feature>
<dbReference type="InterPro" id="IPR023631">
    <property type="entry name" value="Amidase_dom"/>
</dbReference>
<evidence type="ECO:0000259" key="1">
    <source>
        <dbReference type="Pfam" id="PF01425"/>
    </source>
</evidence>
<accession>A0AAU8A587</accession>
<dbReference type="PROSITE" id="PS00571">
    <property type="entry name" value="AMIDASES"/>
    <property type="match status" value="1"/>
</dbReference>
<evidence type="ECO:0000313" key="2">
    <source>
        <dbReference type="EMBL" id="XCC58382.1"/>
    </source>
</evidence>